<evidence type="ECO:0000256" key="1">
    <source>
        <dbReference type="SAM" id="Phobius"/>
    </source>
</evidence>
<dbReference type="Proteomes" id="UP000292424">
    <property type="component" value="Chromosome"/>
</dbReference>
<keyword evidence="3" id="KW-1185">Reference proteome</keyword>
<dbReference type="AlphaFoldDB" id="A0A5P2G4L3"/>
<proteinExistence type="predicted"/>
<accession>A0A5P2G4L3</accession>
<keyword evidence="1" id="KW-0812">Transmembrane</keyword>
<dbReference type="RefSeq" id="WP_150926049.1">
    <property type="nucleotide sequence ID" value="NZ_CP044016.1"/>
</dbReference>
<feature type="transmembrane region" description="Helical" evidence="1">
    <location>
        <begin position="113"/>
        <end position="131"/>
    </location>
</feature>
<name>A0A5P2G4L3_9BACT</name>
<evidence type="ECO:0000313" key="3">
    <source>
        <dbReference type="Proteomes" id="UP000292424"/>
    </source>
</evidence>
<reference evidence="2 3" key="1">
    <citation type="submission" date="2019-09" db="EMBL/GenBank/DDBJ databases">
        <title>Complete genome sequence of Arachidicoccus sp. B3-10 isolated from apple orchard soil.</title>
        <authorList>
            <person name="Kim H.S."/>
            <person name="Han K.-I."/>
            <person name="Suh M.K."/>
            <person name="Lee K.C."/>
            <person name="Eom M.K."/>
            <person name="Kim J.-S."/>
            <person name="Kang S.W."/>
            <person name="Sin Y."/>
            <person name="Lee J.-S."/>
        </authorList>
    </citation>
    <scope>NUCLEOTIDE SEQUENCE [LARGE SCALE GENOMIC DNA]</scope>
    <source>
        <strain evidence="2 3">B3-10</strain>
    </source>
</reference>
<dbReference type="KEGG" id="arac:E0W69_016200"/>
<keyword evidence="1" id="KW-0472">Membrane</keyword>
<organism evidence="2 3">
    <name type="scientific">Rhizosphaericola mali</name>
    <dbReference type="NCBI Taxonomy" id="2545455"/>
    <lineage>
        <taxon>Bacteria</taxon>
        <taxon>Pseudomonadati</taxon>
        <taxon>Bacteroidota</taxon>
        <taxon>Chitinophagia</taxon>
        <taxon>Chitinophagales</taxon>
        <taxon>Chitinophagaceae</taxon>
        <taxon>Rhizosphaericola</taxon>
    </lineage>
</organism>
<gene>
    <name evidence="2" type="ORF">E0W69_016200</name>
</gene>
<feature type="transmembrane region" description="Helical" evidence="1">
    <location>
        <begin position="137"/>
        <end position="156"/>
    </location>
</feature>
<evidence type="ECO:0000313" key="2">
    <source>
        <dbReference type="EMBL" id="QES90127.1"/>
    </source>
</evidence>
<protein>
    <submittedName>
        <fullName evidence="2">Uncharacterized protein</fullName>
    </submittedName>
</protein>
<dbReference type="EMBL" id="CP044016">
    <property type="protein sequence ID" value="QES90127.1"/>
    <property type="molecule type" value="Genomic_DNA"/>
</dbReference>
<keyword evidence="1" id="KW-1133">Transmembrane helix</keyword>
<dbReference type="OrthoDB" id="836646at2"/>
<sequence>MNKGDIDYCIPKEYAKENIPIMKNEDSLLALHLEYNNHSLSKHDKLMANAIGLIPIFQNNGTNQEKLLIIQEKISKFDEEIQSVAAQLDCEGERTDQIANYLDKINQKRTTKLTALSIIAGSLTTILAIAFKNNDTQNATAIIGGLTSSILSIITINPNGKKIIWNQNENILEDVWAEKNIHSFIPESLWYVLNTKQFSNSGEISLVQSIKKRWVDYIFKGHIEQSDIKLYYKNGGTYVAEDLHNKATMLNQMQATLRSIHQDLSNFTTHIDTYYHNQSLVL</sequence>